<reference evidence="5 6" key="1">
    <citation type="submission" date="2024-01" db="EMBL/GenBank/DDBJ databases">
        <title>Comparative genomics of Cryptococcus and Kwoniella reveals pathogenesis evolution and contrasting modes of karyotype evolution via chromosome fusion or intercentromeric recombination.</title>
        <authorList>
            <person name="Coelho M.A."/>
            <person name="David-Palma M."/>
            <person name="Shea T."/>
            <person name="Bowers K."/>
            <person name="McGinley-Smith S."/>
            <person name="Mohammad A.W."/>
            <person name="Gnirke A."/>
            <person name="Yurkov A.M."/>
            <person name="Nowrousian M."/>
            <person name="Sun S."/>
            <person name="Cuomo C.A."/>
            <person name="Heitman J."/>
        </authorList>
    </citation>
    <scope>NUCLEOTIDE SEQUENCE [LARGE SCALE GENOMIC DNA]</scope>
    <source>
        <strain evidence="5 6">7685027</strain>
    </source>
</reference>
<dbReference type="Gene3D" id="3.40.605.10">
    <property type="entry name" value="Aldehyde Dehydrogenase, Chain A, domain 1"/>
    <property type="match status" value="1"/>
</dbReference>
<sequence length="500" mass="53579">MSSSTQTQDLATLLSDPSLFKQKGYVNGEWVSASDGAAFPLYNPATGAKIADMPHMPRSQVAEAVDAAKAAFPAWAALTAYQRQAYLLKLFKEMEDHREDLAIILCTENGKPLAESRVEIAYGASFITWNAAEALRTYGQIIPSPYPGIRNTVIKQPIGVCGLITPWNFPNAMITRKMAPALAAGCTVVIKAPPETPLSALAMCVLCERVGIPPGVVNVVTMDKGDREMAAGLELCENVKVSKISFTGSTPVGRLLMKQSSGTLKKLSFELGGNAAFIIFEDADLDLAVDSVITIKFRAAGQTCISANRIFVHTKIYDGFASRLIKRVKSFKVGDGMEEGVTIGPLVSQRGVEKVERHVQDAVNRGAKVLVGGKRIDNGDGSCFYEPTVLADVPRQCAVADEETFGPLAPLFKFDNEDDVVERANNSEVGLAAYFFTKDLARTNRVAEKLEVGMVGVNTVAIAQPCAPFGGVKQSGFGREGGPSGIDEFMVDKLITIGGL</sequence>
<gene>
    <name evidence="5" type="ORF">IAS62_006114</name>
</gene>
<dbReference type="PROSITE" id="PS00687">
    <property type="entry name" value="ALDEHYDE_DEHYDR_GLU"/>
    <property type="match status" value="1"/>
</dbReference>
<feature type="active site" evidence="2">
    <location>
        <position position="270"/>
    </location>
</feature>
<accession>A0ABZ2B226</accession>
<dbReference type="GeneID" id="89992883"/>
<dbReference type="InterPro" id="IPR016161">
    <property type="entry name" value="Ald_DH/histidinol_DH"/>
</dbReference>
<protein>
    <recommendedName>
        <fullName evidence="4">Aldehyde dehydrogenase domain-containing protein</fullName>
    </recommendedName>
</protein>
<evidence type="ECO:0000256" key="3">
    <source>
        <dbReference type="RuleBase" id="RU003345"/>
    </source>
</evidence>
<dbReference type="InterPro" id="IPR016162">
    <property type="entry name" value="Ald_DH_N"/>
</dbReference>
<dbReference type="Proteomes" id="UP001432216">
    <property type="component" value="Chromosome 12"/>
</dbReference>
<dbReference type="InterPro" id="IPR015590">
    <property type="entry name" value="Aldehyde_DH_dom"/>
</dbReference>
<keyword evidence="1 3" id="KW-0560">Oxidoreductase</keyword>
<feature type="domain" description="Aldehyde dehydrogenase" evidence="4">
    <location>
        <begin position="30"/>
        <end position="493"/>
    </location>
</feature>
<organism evidence="5 6">
    <name type="scientific">Cryptococcus decagattii</name>
    <dbReference type="NCBI Taxonomy" id="1859122"/>
    <lineage>
        <taxon>Eukaryota</taxon>
        <taxon>Fungi</taxon>
        <taxon>Dikarya</taxon>
        <taxon>Basidiomycota</taxon>
        <taxon>Agaricomycotina</taxon>
        <taxon>Tremellomycetes</taxon>
        <taxon>Tremellales</taxon>
        <taxon>Cryptococcaceae</taxon>
        <taxon>Cryptococcus</taxon>
        <taxon>Cryptococcus gattii species complex</taxon>
    </lineage>
</organism>
<dbReference type="CDD" id="cd07103">
    <property type="entry name" value="ALDH_F5_SSADH_GabD"/>
    <property type="match status" value="1"/>
</dbReference>
<evidence type="ECO:0000313" key="6">
    <source>
        <dbReference type="Proteomes" id="UP001432216"/>
    </source>
</evidence>
<dbReference type="SUPFAM" id="SSF53720">
    <property type="entry name" value="ALDH-like"/>
    <property type="match status" value="1"/>
</dbReference>
<evidence type="ECO:0000256" key="1">
    <source>
        <dbReference type="ARBA" id="ARBA00023002"/>
    </source>
</evidence>
<dbReference type="InterPro" id="IPR029510">
    <property type="entry name" value="Ald_DH_CS_GLU"/>
</dbReference>
<dbReference type="PANTHER" id="PTHR43353:SF5">
    <property type="entry name" value="SUCCINATE-SEMIALDEHYDE DEHYDROGENASE, MITOCHONDRIAL"/>
    <property type="match status" value="1"/>
</dbReference>
<dbReference type="InterPro" id="IPR016163">
    <property type="entry name" value="Ald_DH_C"/>
</dbReference>
<evidence type="ECO:0000259" key="4">
    <source>
        <dbReference type="Pfam" id="PF00171"/>
    </source>
</evidence>
<evidence type="ECO:0000256" key="2">
    <source>
        <dbReference type="PROSITE-ProRule" id="PRU10007"/>
    </source>
</evidence>
<dbReference type="RefSeq" id="XP_064723983.1">
    <property type="nucleotide sequence ID" value="XM_064867911.1"/>
</dbReference>
<dbReference type="PANTHER" id="PTHR43353">
    <property type="entry name" value="SUCCINATE-SEMIALDEHYDE DEHYDROGENASE, MITOCHONDRIAL"/>
    <property type="match status" value="1"/>
</dbReference>
<comment type="similarity">
    <text evidence="3">Belongs to the aldehyde dehydrogenase family.</text>
</comment>
<proteinExistence type="inferred from homology"/>
<dbReference type="EMBL" id="CP143817">
    <property type="protein sequence ID" value="WVO24744.1"/>
    <property type="molecule type" value="Genomic_DNA"/>
</dbReference>
<dbReference type="Gene3D" id="3.40.309.10">
    <property type="entry name" value="Aldehyde Dehydrogenase, Chain A, domain 2"/>
    <property type="match status" value="1"/>
</dbReference>
<dbReference type="InterPro" id="IPR050740">
    <property type="entry name" value="Aldehyde_DH_Superfamily"/>
</dbReference>
<keyword evidence="6" id="KW-1185">Reference proteome</keyword>
<dbReference type="Pfam" id="PF00171">
    <property type="entry name" value="Aldedh"/>
    <property type="match status" value="1"/>
</dbReference>
<evidence type="ECO:0000313" key="5">
    <source>
        <dbReference type="EMBL" id="WVO24744.1"/>
    </source>
</evidence>
<name>A0ABZ2B226_9TREE</name>